<dbReference type="AlphaFoldDB" id="A0A8H7YJ49"/>
<organism evidence="2 3">
    <name type="scientific">Ajellomyces capsulatus</name>
    <name type="common">Darling's disease fungus</name>
    <name type="synonym">Histoplasma capsulatum</name>
    <dbReference type="NCBI Taxonomy" id="5037"/>
    <lineage>
        <taxon>Eukaryota</taxon>
        <taxon>Fungi</taxon>
        <taxon>Dikarya</taxon>
        <taxon>Ascomycota</taxon>
        <taxon>Pezizomycotina</taxon>
        <taxon>Eurotiomycetes</taxon>
        <taxon>Eurotiomycetidae</taxon>
        <taxon>Onygenales</taxon>
        <taxon>Ajellomycetaceae</taxon>
        <taxon>Histoplasma</taxon>
    </lineage>
</organism>
<evidence type="ECO:0000313" key="2">
    <source>
        <dbReference type="EMBL" id="KAG5290685.1"/>
    </source>
</evidence>
<protein>
    <submittedName>
        <fullName evidence="2">Uncharacterized protein</fullName>
    </submittedName>
</protein>
<accession>A0A8H7YJ49</accession>
<dbReference type="VEuPathDB" id="FungiDB:I7I52_07783"/>
<comment type="caution">
    <text evidence="2">The sequence shown here is derived from an EMBL/GenBank/DDBJ whole genome shotgun (WGS) entry which is preliminary data.</text>
</comment>
<gene>
    <name evidence="2" type="ORF">I7I52_07783</name>
</gene>
<dbReference type="Proteomes" id="UP000670092">
    <property type="component" value="Unassembled WGS sequence"/>
</dbReference>
<feature type="region of interest" description="Disordered" evidence="1">
    <location>
        <begin position="125"/>
        <end position="150"/>
    </location>
</feature>
<sequence>MRRVVNVQEARRNLSKQRTLVMAGTAASLHPHHHRQRHHPRSAKFLHLPHGRRQKQYRQYRVNPPRLRQVQKNLSIRAMDYMTPSQNTHLSLMGLLTLTHSQNFPTTASTVPTIVQHLLLPHPRPLPGHYLQPPKRQHRCPDPDTSPTAS</sequence>
<proteinExistence type="predicted"/>
<dbReference type="EMBL" id="JAEVHI010000005">
    <property type="protein sequence ID" value="KAG5290685.1"/>
    <property type="molecule type" value="Genomic_DNA"/>
</dbReference>
<reference evidence="2 3" key="1">
    <citation type="submission" date="2021-01" db="EMBL/GenBank/DDBJ databases">
        <title>Chromosome-level genome assembly of a human fungal pathogen reveals clustering of transcriptionally co-regulated genes.</title>
        <authorList>
            <person name="Voorhies M."/>
            <person name="Cohen S."/>
            <person name="Shea T.P."/>
            <person name="Petrus S."/>
            <person name="Munoz J.F."/>
            <person name="Poplawski S."/>
            <person name="Goldman W.E."/>
            <person name="Michael T."/>
            <person name="Cuomo C.A."/>
            <person name="Sil A."/>
            <person name="Beyhan S."/>
        </authorList>
    </citation>
    <scope>NUCLEOTIDE SEQUENCE [LARGE SCALE GENOMIC DNA]</scope>
    <source>
        <strain evidence="2 3">G184AR</strain>
    </source>
</reference>
<name>A0A8H7YJ49_AJECA</name>
<evidence type="ECO:0000256" key="1">
    <source>
        <dbReference type="SAM" id="MobiDB-lite"/>
    </source>
</evidence>
<evidence type="ECO:0000313" key="3">
    <source>
        <dbReference type="Proteomes" id="UP000670092"/>
    </source>
</evidence>